<dbReference type="AlphaFoldDB" id="A0A6C0GCP7"/>
<dbReference type="EMBL" id="CP048222">
    <property type="protein sequence ID" value="QHT65648.1"/>
    <property type="molecule type" value="Genomic_DNA"/>
</dbReference>
<dbReference type="KEGG" id="rhoz:GXP67_02680"/>
<dbReference type="Proteomes" id="UP000480178">
    <property type="component" value="Chromosome"/>
</dbReference>
<dbReference type="PANTHER" id="PTHR35716">
    <property type="entry name" value="OS05G0574700 PROTEIN-RELATED"/>
    <property type="match status" value="1"/>
</dbReference>
<dbReference type="RefSeq" id="WP_162441730.1">
    <property type="nucleotide sequence ID" value="NZ_CP048222.1"/>
</dbReference>
<keyword evidence="2" id="KW-1185">Reference proteome</keyword>
<evidence type="ECO:0000313" key="2">
    <source>
        <dbReference type="Proteomes" id="UP000480178"/>
    </source>
</evidence>
<reference evidence="1 2" key="1">
    <citation type="submission" date="2020-01" db="EMBL/GenBank/DDBJ databases">
        <authorList>
            <person name="Kim M.K."/>
        </authorList>
    </citation>
    <scope>NUCLEOTIDE SEQUENCE [LARGE SCALE GENOMIC DNA]</scope>
    <source>
        <strain evidence="1 2">172606-1</strain>
    </source>
</reference>
<gene>
    <name evidence="1" type="ORF">GXP67_02680</name>
</gene>
<sequence length="139" mass="15592">MLIHLSIDQPMPSPDILPQQVVAIQLKALQDNDETNTGISITFNFAAPDNKAYTGPLDKFIQLVKNPVYAPLLNFKKCEVNKIHIEGDEAQQIVIITDQTGKKSAFLFSLSKQQNGPYQNCWMTDSVIRLAYEDKLVKA</sequence>
<dbReference type="PANTHER" id="PTHR35716:SF6">
    <property type="entry name" value="DUF4864 DOMAIN-CONTAINING PROTEIN"/>
    <property type="match status" value="1"/>
</dbReference>
<evidence type="ECO:0000313" key="1">
    <source>
        <dbReference type="EMBL" id="QHT65648.1"/>
    </source>
</evidence>
<accession>A0A6C0GCP7</accession>
<protein>
    <submittedName>
        <fullName evidence="1">DUF4864 domain-containing protein</fullName>
    </submittedName>
</protein>
<name>A0A6C0GCP7_9BACT</name>
<proteinExistence type="predicted"/>
<organism evidence="1 2">
    <name type="scientific">Rhodocytophaga rosea</name>
    <dbReference type="NCBI Taxonomy" id="2704465"/>
    <lineage>
        <taxon>Bacteria</taxon>
        <taxon>Pseudomonadati</taxon>
        <taxon>Bacteroidota</taxon>
        <taxon>Cytophagia</taxon>
        <taxon>Cytophagales</taxon>
        <taxon>Rhodocytophagaceae</taxon>
        <taxon>Rhodocytophaga</taxon>
    </lineage>
</organism>
<dbReference type="Pfam" id="PF16156">
    <property type="entry name" value="DUF4864"/>
    <property type="match status" value="1"/>
</dbReference>
<dbReference type="InterPro" id="IPR032347">
    <property type="entry name" value="DUF4864"/>
</dbReference>